<dbReference type="PANTHER" id="PTHR42085">
    <property type="entry name" value="F-BOX DOMAIN-CONTAINING PROTEIN"/>
    <property type="match status" value="1"/>
</dbReference>
<organism evidence="2 3">
    <name type="scientific">Paraphoma chrysanthemicola</name>
    <dbReference type="NCBI Taxonomy" id="798071"/>
    <lineage>
        <taxon>Eukaryota</taxon>
        <taxon>Fungi</taxon>
        <taxon>Dikarya</taxon>
        <taxon>Ascomycota</taxon>
        <taxon>Pezizomycotina</taxon>
        <taxon>Dothideomycetes</taxon>
        <taxon>Pleosporomycetidae</taxon>
        <taxon>Pleosporales</taxon>
        <taxon>Pleosporineae</taxon>
        <taxon>Phaeosphaeriaceae</taxon>
        <taxon>Paraphoma</taxon>
    </lineage>
</organism>
<name>A0A8K0QYM9_9PLEO</name>
<evidence type="ECO:0000259" key="1">
    <source>
        <dbReference type="Pfam" id="PF24864"/>
    </source>
</evidence>
<feature type="domain" description="DUF7730" evidence="1">
    <location>
        <begin position="43"/>
        <end position="106"/>
    </location>
</feature>
<gene>
    <name evidence="2" type="ORF">FB567DRAFT_406120</name>
</gene>
<dbReference type="PANTHER" id="PTHR42085:SF1">
    <property type="entry name" value="F-BOX DOMAIN-CONTAINING PROTEIN"/>
    <property type="match status" value="1"/>
</dbReference>
<accession>A0A8K0QYM9</accession>
<keyword evidence="3" id="KW-1185">Reference proteome</keyword>
<dbReference type="Proteomes" id="UP000813461">
    <property type="component" value="Unassembled WGS sequence"/>
</dbReference>
<dbReference type="EMBL" id="JAGMVJ010000017">
    <property type="protein sequence ID" value="KAH7078595.1"/>
    <property type="molecule type" value="Genomic_DNA"/>
</dbReference>
<proteinExistence type="predicted"/>
<dbReference type="AlphaFoldDB" id="A0A8K0QYM9"/>
<dbReference type="InterPro" id="IPR038883">
    <property type="entry name" value="AN11006-like"/>
</dbReference>
<feature type="non-terminal residue" evidence="2">
    <location>
        <position position="198"/>
    </location>
</feature>
<dbReference type="InterPro" id="IPR056632">
    <property type="entry name" value="DUF7730"/>
</dbReference>
<evidence type="ECO:0000313" key="3">
    <source>
        <dbReference type="Proteomes" id="UP000813461"/>
    </source>
</evidence>
<reference evidence="2" key="1">
    <citation type="journal article" date="2021" name="Nat. Commun.">
        <title>Genetic determinants of endophytism in the Arabidopsis root mycobiome.</title>
        <authorList>
            <person name="Mesny F."/>
            <person name="Miyauchi S."/>
            <person name="Thiergart T."/>
            <person name="Pickel B."/>
            <person name="Atanasova L."/>
            <person name="Karlsson M."/>
            <person name="Huettel B."/>
            <person name="Barry K.W."/>
            <person name="Haridas S."/>
            <person name="Chen C."/>
            <person name="Bauer D."/>
            <person name="Andreopoulos W."/>
            <person name="Pangilinan J."/>
            <person name="LaButti K."/>
            <person name="Riley R."/>
            <person name="Lipzen A."/>
            <person name="Clum A."/>
            <person name="Drula E."/>
            <person name="Henrissat B."/>
            <person name="Kohler A."/>
            <person name="Grigoriev I.V."/>
            <person name="Martin F.M."/>
            <person name="Hacquard S."/>
        </authorList>
    </citation>
    <scope>NUCLEOTIDE SEQUENCE</scope>
    <source>
        <strain evidence="2">MPI-SDFR-AT-0120</strain>
    </source>
</reference>
<comment type="caution">
    <text evidence="2">The sequence shown here is derived from an EMBL/GenBank/DDBJ whole genome shotgun (WGS) entry which is preliminary data.</text>
</comment>
<evidence type="ECO:0000313" key="2">
    <source>
        <dbReference type="EMBL" id="KAH7078595.1"/>
    </source>
</evidence>
<sequence length="198" mass="22609">PAEAQLQSPLLRLPAEIKHIIYGLCFTADETIVNPIANSDRCESRPSSTLRVALLQTCRRVYLEADRRPLYSRNTFRFTTATKAKAFLKALPCDLRSSIHDIEIDVREINSDQPSVAREWIQYLNSLKADAQNLKTLRFNFESWPRIPVYRMELWTILKSLMSGVGGLERIVISGSSKGRSMARRNPWSRAHFVGSED</sequence>
<dbReference type="Pfam" id="PF24864">
    <property type="entry name" value="DUF7730"/>
    <property type="match status" value="1"/>
</dbReference>
<dbReference type="OrthoDB" id="62952at2759"/>
<protein>
    <recommendedName>
        <fullName evidence="1">DUF7730 domain-containing protein</fullName>
    </recommendedName>
</protein>
<feature type="non-terminal residue" evidence="2">
    <location>
        <position position="1"/>
    </location>
</feature>